<keyword evidence="1" id="KW-0051">Antiviral defense</keyword>
<evidence type="ECO:0000313" key="2">
    <source>
        <dbReference type="EMBL" id="GAA2052185.1"/>
    </source>
</evidence>
<keyword evidence="3" id="KW-1185">Reference proteome</keyword>
<dbReference type="NCBIfam" id="TIGR02593">
    <property type="entry name" value="CRISPR_cas5"/>
    <property type="match status" value="1"/>
</dbReference>
<evidence type="ECO:0008006" key="4">
    <source>
        <dbReference type="Google" id="ProtNLM"/>
    </source>
</evidence>
<protein>
    <recommendedName>
        <fullName evidence="4">Type I-E CRISPR-associated protein Cas5/CasD</fullName>
    </recommendedName>
</protein>
<dbReference type="RefSeq" id="WP_344669926.1">
    <property type="nucleotide sequence ID" value="NZ_BAAAQN010000053.1"/>
</dbReference>
<dbReference type="EMBL" id="BAAAQN010000053">
    <property type="protein sequence ID" value="GAA2052185.1"/>
    <property type="molecule type" value="Genomic_DNA"/>
</dbReference>
<accession>A0ABN2V555</accession>
<dbReference type="InterPro" id="IPR013422">
    <property type="entry name" value="CRISPR-assoc_prot_Cas5_N"/>
</dbReference>
<dbReference type="Gene3D" id="3.30.70.2660">
    <property type="match status" value="1"/>
</dbReference>
<gene>
    <name evidence="2" type="ORF">GCM10009839_69360</name>
</gene>
<evidence type="ECO:0000313" key="3">
    <source>
        <dbReference type="Proteomes" id="UP001500751"/>
    </source>
</evidence>
<dbReference type="InterPro" id="IPR021124">
    <property type="entry name" value="CRISPR-assoc_prot_Cas5"/>
</dbReference>
<dbReference type="InterPro" id="IPR010147">
    <property type="entry name" value="CRISPR-assoc_prot_CasD"/>
</dbReference>
<name>A0ABN2V555_9ACTN</name>
<organism evidence="2 3">
    <name type="scientific">Catenulispora yoronensis</name>
    <dbReference type="NCBI Taxonomy" id="450799"/>
    <lineage>
        <taxon>Bacteria</taxon>
        <taxon>Bacillati</taxon>
        <taxon>Actinomycetota</taxon>
        <taxon>Actinomycetes</taxon>
        <taxon>Catenulisporales</taxon>
        <taxon>Catenulisporaceae</taxon>
        <taxon>Catenulispora</taxon>
    </lineage>
</organism>
<evidence type="ECO:0000256" key="1">
    <source>
        <dbReference type="ARBA" id="ARBA00023118"/>
    </source>
</evidence>
<sequence>MSPHDATGRSRPGLLLHLSAPMQSWGQRSRFGERDSAMVPTRSGLIGLIAAAAGRPRSADIQDLRALRFLVRVDRPGTLLRDFHTVGGGRPNHHSVITAEGKRRSGDTATLVSTRYYLQDAAFTVAITADPEASTSTDSTADGAALLSAVTEALNEPKWPPFLGRRACPPDAALLLGHRDDDVWAALMRTPLHRERSWKDDTGIDITYSADQPLNDLPLPDGCTPVGEQTTGTITDDPLSFAETGRAHIRRTSYERVINTPPTVTAPAGTSTDYLTALIRHLHPQAATGASR</sequence>
<proteinExistence type="predicted"/>
<dbReference type="CDD" id="cd09756">
    <property type="entry name" value="Cas5_I-E"/>
    <property type="match status" value="1"/>
</dbReference>
<comment type="caution">
    <text evidence="2">The sequence shown here is derived from an EMBL/GenBank/DDBJ whole genome shotgun (WGS) entry which is preliminary data.</text>
</comment>
<dbReference type="Proteomes" id="UP001500751">
    <property type="component" value="Unassembled WGS sequence"/>
</dbReference>
<reference evidence="2 3" key="1">
    <citation type="journal article" date="2019" name="Int. J. Syst. Evol. Microbiol.">
        <title>The Global Catalogue of Microorganisms (GCM) 10K type strain sequencing project: providing services to taxonomists for standard genome sequencing and annotation.</title>
        <authorList>
            <consortium name="The Broad Institute Genomics Platform"/>
            <consortium name="The Broad Institute Genome Sequencing Center for Infectious Disease"/>
            <person name="Wu L."/>
            <person name="Ma J."/>
        </authorList>
    </citation>
    <scope>NUCLEOTIDE SEQUENCE [LARGE SCALE GENOMIC DNA]</scope>
    <source>
        <strain evidence="2 3">JCM 16014</strain>
    </source>
</reference>
<dbReference type="NCBIfam" id="TIGR01868">
    <property type="entry name" value="casD_Cas5e"/>
    <property type="match status" value="1"/>
</dbReference>
<dbReference type="Pfam" id="PF09704">
    <property type="entry name" value="Cas_Cas5d"/>
    <property type="match status" value="1"/>
</dbReference>